<dbReference type="SUPFAM" id="SSF160631">
    <property type="entry name" value="SMI1/KNR4-like"/>
    <property type="match status" value="1"/>
</dbReference>
<accession>A0A852RA05</accession>
<evidence type="ECO:0000313" key="2">
    <source>
        <dbReference type="EMBL" id="NYD25730.1"/>
    </source>
</evidence>
<name>A0A852RA05_9MICO</name>
<reference evidence="2 3" key="1">
    <citation type="submission" date="2020-07" db="EMBL/GenBank/DDBJ databases">
        <title>Sequencing the genomes of 1000 actinobacteria strains.</title>
        <authorList>
            <person name="Klenk H.-P."/>
        </authorList>
    </citation>
    <scope>NUCLEOTIDE SEQUENCE [LARGE SCALE GENOMIC DNA]</scope>
    <source>
        <strain evidence="2 3">DSM 17380</strain>
    </source>
</reference>
<gene>
    <name evidence="2" type="ORF">BJ960_000533</name>
</gene>
<evidence type="ECO:0000259" key="1">
    <source>
        <dbReference type="Pfam" id="PF09346"/>
    </source>
</evidence>
<protein>
    <recommendedName>
        <fullName evidence="1">Knr4/Smi1-like domain-containing protein</fullName>
    </recommendedName>
</protein>
<dbReference type="EMBL" id="JACCBD010000001">
    <property type="protein sequence ID" value="NYD25730.1"/>
    <property type="molecule type" value="Genomic_DNA"/>
</dbReference>
<sequence>MTQSATPGSEHPRPADGLPADLIPRIERAVARYGAGEPVPAAEVRARLAEIGAPADAGYVEFLSRWGGCFVGVPVHGWGNASILGNETVVELTSAARAEFGDGVIDGLVLADDGAGNPIWISSTGPVRLVDHNSGFEVVELAPSFAAWIDANVHD</sequence>
<comment type="caution">
    <text evidence="2">The sequence shown here is derived from an EMBL/GenBank/DDBJ whole genome shotgun (WGS) entry which is preliminary data.</text>
</comment>
<dbReference type="Gene3D" id="3.40.1580.10">
    <property type="entry name" value="SMI1/KNR4-like"/>
    <property type="match status" value="1"/>
</dbReference>
<dbReference type="Proteomes" id="UP000586095">
    <property type="component" value="Unassembled WGS sequence"/>
</dbReference>
<dbReference type="InterPro" id="IPR018958">
    <property type="entry name" value="Knr4/Smi1-like_dom"/>
</dbReference>
<dbReference type="InterPro" id="IPR037883">
    <property type="entry name" value="Knr4/Smi1-like_sf"/>
</dbReference>
<evidence type="ECO:0000313" key="3">
    <source>
        <dbReference type="Proteomes" id="UP000586095"/>
    </source>
</evidence>
<dbReference type="Pfam" id="PF09346">
    <property type="entry name" value="SMI1_KNR4"/>
    <property type="match status" value="1"/>
</dbReference>
<proteinExistence type="predicted"/>
<dbReference type="RefSeq" id="WP_202229169.1">
    <property type="nucleotide sequence ID" value="NZ_BAAALZ010000002.1"/>
</dbReference>
<dbReference type="AlphaFoldDB" id="A0A852RA05"/>
<feature type="domain" description="Knr4/Smi1-like" evidence="1">
    <location>
        <begin position="43"/>
        <end position="150"/>
    </location>
</feature>
<keyword evidence="3" id="KW-1185">Reference proteome</keyword>
<organism evidence="2 3">
    <name type="scientific">Leucobacter aridicollis</name>
    <dbReference type="NCBI Taxonomy" id="283878"/>
    <lineage>
        <taxon>Bacteria</taxon>
        <taxon>Bacillati</taxon>
        <taxon>Actinomycetota</taxon>
        <taxon>Actinomycetes</taxon>
        <taxon>Micrococcales</taxon>
        <taxon>Microbacteriaceae</taxon>
        <taxon>Leucobacter</taxon>
    </lineage>
</organism>